<dbReference type="Proteomes" id="UP000007799">
    <property type="component" value="Unassembled WGS sequence"/>
</dbReference>
<evidence type="ECO:0000313" key="1">
    <source>
        <dbReference type="EMBL" id="EGD79545.1"/>
    </source>
</evidence>
<protein>
    <submittedName>
        <fullName evidence="1">Uncharacterized protein</fullName>
    </submittedName>
</protein>
<dbReference type="InParanoid" id="F2UPJ0"/>
<name>F2UPJ0_SALR5</name>
<dbReference type="GeneID" id="16069568"/>
<dbReference type="AlphaFoldDB" id="F2UPJ0"/>
<dbReference type="KEGG" id="sre:PTSG_10113"/>
<dbReference type="EMBL" id="GL832986">
    <property type="protein sequence ID" value="EGD79545.1"/>
    <property type="molecule type" value="Genomic_DNA"/>
</dbReference>
<reference evidence="1" key="1">
    <citation type="submission" date="2009-08" db="EMBL/GenBank/DDBJ databases">
        <title>Annotation of Salpingoeca rosetta.</title>
        <authorList>
            <consortium name="The Broad Institute Genome Sequencing Platform"/>
            <person name="Russ C."/>
            <person name="Cuomo C."/>
            <person name="Burger G."/>
            <person name="Gray M.W."/>
            <person name="Holland P.W.H."/>
            <person name="King N."/>
            <person name="Lang F.B.F."/>
            <person name="Roger A.J."/>
            <person name="Ruiz-Trillo I."/>
            <person name="Young S.K."/>
            <person name="Zeng Q."/>
            <person name="Gargeya S."/>
            <person name="Alvarado L."/>
            <person name="Berlin A."/>
            <person name="Chapman S.B."/>
            <person name="Chen Z."/>
            <person name="Freedman E."/>
            <person name="Gellesch M."/>
            <person name="Goldberg J."/>
            <person name="Griggs A."/>
            <person name="Gujja S."/>
            <person name="Heilman E."/>
            <person name="Heiman D."/>
            <person name="Howarth C."/>
            <person name="Mehta T."/>
            <person name="Neiman D."/>
            <person name="Pearson M."/>
            <person name="Roberts A."/>
            <person name="Saif S."/>
            <person name="Shea T."/>
            <person name="Shenoy N."/>
            <person name="Sisk P."/>
            <person name="Stolte C."/>
            <person name="Sykes S."/>
            <person name="White J."/>
            <person name="Yandava C."/>
            <person name="Haas B."/>
            <person name="Nusbaum C."/>
            <person name="Birren B."/>
        </authorList>
    </citation>
    <scope>NUCLEOTIDE SEQUENCE [LARGE SCALE GENOMIC DNA]</scope>
    <source>
        <strain evidence="1">ATCC 50818</strain>
    </source>
</reference>
<proteinExistence type="predicted"/>
<organism evidence="2">
    <name type="scientific">Salpingoeca rosetta (strain ATCC 50818 / BSB-021)</name>
    <dbReference type="NCBI Taxonomy" id="946362"/>
    <lineage>
        <taxon>Eukaryota</taxon>
        <taxon>Choanoflagellata</taxon>
        <taxon>Craspedida</taxon>
        <taxon>Salpingoecidae</taxon>
        <taxon>Salpingoeca</taxon>
    </lineage>
</organism>
<gene>
    <name evidence="1" type="ORF">PTSG_10113</name>
</gene>
<dbReference type="RefSeq" id="XP_004989026.1">
    <property type="nucleotide sequence ID" value="XM_004988969.1"/>
</dbReference>
<accession>F2UPJ0</accession>
<sequence>MRKAAIAGLAGISAIVLLTVMSFMRHSAHIPQPDMAMERRLQEVDKAGGDTSNTAEHAQDGVTACETPTLSSFLVPNAQEYANFKAKPAAPKKQHILVTV</sequence>
<keyword evidence="2" id="KW-1185">Reference proteome</keyword>
<evidence type="ECO:0000313" key="2">
    <source>
        <dbReference type="Proteomes" id="UP000007799"/>
    </source>
</evidence>